<keyword evidence="1" id="KW-0808">Transferase</keyword>
<sequence>MRAFTLPCVETDDQLLDKLEMGFDPLNGAADSPRLELLRPIECQMTIKDYTLVEGHLLQLPRGTGTDDRLLLRLIRTKLADARIVLSDDISPDVVTGNSRVAYSVNGEPDTTCVLRHWEHKDDESAAVTVRSLLGMTLLGMTAGQHAPLVQDDGSIGHVTVLDVAFQPEAARRTLRG</sequence>
<dbReference type="EMBL" id="JALIDZ010000015">
    <property type="protein sequence ID" value="MCT8974770.1"/>
    <property type="molecule type" value="Genomic_DNA"/>
</dbReference>
<dbReference type="InterPro" id="IPR036953">
    <property type="entry name" value="GreA/GreB_C_sf"/>
</dbReference>
<dbReference type="GO" id="GO:0016301">
    <property type="term" value="F:kinase activity"/>
    <property type="evidence" value="ECO:0007669"/>
    <property type="project" value="UniProtKB-KW"/>
</dbReference>
<dbReference type="GO" id="GO:0003677">
    <property type="term" value="F:DNA binding"/>
    <property type="evidence" value="ECO:0007669"/>
    <property type="project" value="InterPro"/>
</dbReference>
<organism evidence="1 2">
    <name type="scientific">Microbaculum marinisediminis</name>
    <dbReference type="NCBI Taxonomy" id="2931392"/>
    <lineage>
        <taxon>Bacteria</taxon>
        <taxon>Pseudomonadati</taxon>
        <taxon>Pseudomonadota</taxon>
        <taxon>Alphaproteobacteria</taxon>
        <taxon>Hyphomicrobiales</taxon>
        <taxon>Tepidamorphaceae</taxon>
        <taxon>Microbaculum</taxon>
    </lineage>
</organism>
<dbReference type="RefSeq" id="WP_261618359.1">
    <property type="nucleotide sequence ID" value="NZ_JALIDZ010000015.1"/>
</dbReference>
<gene>
    <name evidence="1" type="ORF">MUB46_23175</name>
</gene>
<keyword evidence="1" id="KW-0418">Kinase</keyword>
<proteinExistence type="predicted"/>
<dbReference type="GO" id="GO:0032784">
    <property type="term" value="P:regulation of DNA-templated transcription elongation"/>
    <property type="evidence" value="ECO:0007669"/>
    <property type="project" value="InterPro"/>
</dbReference>
<evidence type="ECO:0000313" key="1">
    <source>
        <dbReference type="EMBL" id="MCT8974770.1"/>
    </source>
</evidence>
<dbReference type="AlphaFoldDB" id="A0AAW5R5W9"/>
<dbReference type="Proteomes" id="UP001320898">
    <property type="component" value="Unassembled WGS sequence"/>
</dbReference>
<dbReference type="Gene3D" id="3.10.50.30">
    <property type="entry name" value="Transcription elongation factor, GreA/GreB, C-terminal domain"/>
    <property type="match status" value="1"/>
</dbReference>
<protein>
    <submittedName>
        <fullName evidence="1">Nucleoside-diphosphate kinase</fullName>
    </submittedName>
</protein>
<name>A0AAW5R5W9_9HYPH</name>
<accession>A0AAW5R5W9</accession>
<evidence type="ECO:0000313" key="2">
    <source>
        <dbReference type="Proteomes" id="UP001320898"/>
    </source>
</evidence>
<keyword evidence="2" id="KW-1185">Reference proteome</keyword>
<reference evidence="1 2" key="1">
    <citation type="submission" date="2022-04" db="EMBL/GenBank/DDBJ databases">
        <authorList>
            <person name="Ye Y.-Q."/>
            <person name="Du Z.-J."/>
        </authorList>
    </citation>
    <scope>NUCLEOTIDE SEQUENCE [LARGE SCALE GENOMIC DNA]</scope>
    <source>
        <strain evidence="1 2">A6E488</strain>
    </source>
</reference>
<comment type="caution">
    <text evidence="1">The sequence shown here is derived from an EMBL/GenBank/DDBJ whole genome shotgun (WGS) entry which is preliminary data.</text>
</comment>